<evidence type="ECO:0000313" key="3">
    <source>
        <dbReference type="EMBL" id="KAJ8458941.1"/>
    </source>
</evidence>
<organism evidence="3 4">
    <name type="scientific">Ensete ventricosum</name>
    <name type="common">Abyssinian banana</name>
    <name type="synonym">Musa ensete</name>
    <dbReference type="NCBI Taxonomy" id="4639"/>
    <lineage>
        <taxon>Eukaryota</taxon>
        <taxon>Viridiplantae</taxon>
        <taxon>Streptophyta</taxon>
        <taxon>Embryophyta</taxon>
        <taxon>Tracheophyta</taxon>
        <taxon>Spermatophyta</taxon>
        <taxon>Magnoliopsida</taxon>
        <taxon>Liliopsida</taxon>
        <taxon>Zingiberales</taxon>
        <taxon>Musaceae</taxon>
        <taxon>Ensete</taxon>
    </lineage>
</organism>
<sequence>MKPALLYVVILLLLRLQPQPVANGCRDAFGAARCGGTDQAAAMTCSTTTTRQRQRQQQQRSSRCHRPPTRAHSPLPTLMLPYSAGHHREILAAGADEFSRHHRGILAVTTTRKGAPEGGEASLS</sequence>
<dbReference type="Proteomes" id="UP001222027">
    <property type="component" value="Unassembled WGS sequence"/>
</dbReference>
<comment type="caution">
    <text evidence="3">The sequence shown here is derived from an EMBL/GenBank/DDBJ whole genome shotgun (WGS) entry which is preliminary data.</text>
</comment>
<accession>A0AAV8PLK0</accession>
<gene>
    <name evidence="3" type="ORF">OPV22_031867</name>
</gene>
<evidence type="ECO:0000313" key="4">
    <source>
        <dbReference type="Proteomes" id="UP001222027"/>
    </source>
</evidence>
<evidence type="ECO:0000256" key="1">
    <source>
        <dbReference type="SAM" id="MobiDB-lite"/>
    </source>
</evidence>
<evidence type="ECO:0008006" key="5">
    <source>
        <dbReference type="Google" id="ProtNLM"/>
    </source>
</evidence>
<keyword evidence="2" id="KW-0732">Signal</keyword>
<dbReference type="EMBL" id="JAQQAF010000009">
    <property type="protein sequence ID" value="KAJ8458941.1"/>
    <property type="molecule type" value="Genomic_DNA"/>
</dbReference>
<feature type="region of interest" description="Disordered" evidence="1">
    <location>
        <begin position="44"/>
        <end position="79"/>
    </location>
</feature>
<feature type="signal peptide" evidence="2">
    <location>
        <begin position="1"/>
        <end position="24"/>
    </location>
</feature>
<feature type="chain" id="PRO_5043821260" description="Secreted protein" evidence="2">
    <location>
        <begin position="25"/>
        <end position="124"/>
    </location>
</feature>
<keyword evidence="4" id="KW-1185">Reference proteome</keyword>
<proteinExistence type="predicted"/>
<name>A0AAV8PLK0_ENSVE</name>
<reference evidence="3 4" key="1">
    <citation type="submission" date="2022-12" db="EMBL/GenBank/DDBJ databases">
        <title>Chromosome-scale assembly of the Ensete ventricosum genome.</title>
        <authorList>
            <person name="Dussert Y."/>
            <person name="Stocks J."/>
            <person name="Wendawek A."/>
            <person name="Woldeyes F."/>
            <person name="Nichols R.A."/>
            <person name="Borrell J.S."/>
        </authorList>
    </citation>
    <scope>NUCLEOTIDE SEQUENCE [LARGE SCALE GENOMIC DNA]</scope>
    <source>
        <strain evidence="4">cv. Maze</strain>
        <tissue evidence="3">Seeds</tissue>
    </source>
</reference>
<feature type="compositionally biased region" description="Low complexity" evidence="1">
    <location>
        <begin position="44"/>
        <end position="61"/>
    </location>
</feature>
<protein>
    <recommendedName>
        <fullName evidence="5">Secreted protein</fullName>
    </recommendedName>
</protein>
<dbReference type="AlphaFoldDB" id="A0AAV8PLK0"/>
<evidence type="ECO:0000256" key="2">
    <source>
        <dbReference type="SAM" id="SignalP"/>
    </source>
</evidence>